<keyword evidence="3" id="KW-1185">Reference proteome</keyword>
<dbReference type="EMBL" id="BAAALS010000021">
    <property type="protein sequence ID" value="GAA1765788.1"/>
    <property type="molecule type" value="Genomic_DNA"/>
</dbReference>
<dbReference type="Pfam" id="PF13676">
    <property type="entry name" value="TIR_2"/>
    <property type="match status" value="1"/>
</dbReference>
<dbReference type="Proteomes" id="UP001500655">
    <property type="component" value="Unassembled WGS sequence"/>
</dbReference>
<feature type="domain" description="SEFIR" evidence="1">
    <location>
        <begin position="7"/>
        <end position="78"/>
    </location>
</feature>
<organism evidence="2 3">
    <name type="scientific">Luedemannella helvata</name>
    <dbReference type="NCBI Taxonomy" id="349315"/>
    <lineage>
        <taxon>Bacteria</taxon>
        <taxon>Bacillati</taxon>
        <taxon>Actinomycetota</taxon>
        <taxon>Actinomycetes</taxon>
        <taxon>Micromonosporales</taxon>
        <taxon>Micromonosporaceae</taxon>
        <taxon>Luedemannella</taxon>
    </lineage>
</organism>
<proteinExistence type="predicted"/>
<dbReference type="InterPro" id="IPR035897">
    <property type="entry name" value="Toll_tir_struct_dom_sf"/>
</dbReference>
<gene>
    <name evidence="2" type="ORF">GCM10009681_41070</name>
</gene>
<dbReference type="Gene3D" id="3.40.50.10140">
    <property type="entry name" value="Toll/interleukin-1 receptor homology (TIR) domain"/>
    <property type="match status" value="1"/>
</dbReference>
<dbReference type="InterPro" id="IPR013568">
    <property type="entry name" value="SEFIR_dom"/>
</dbReference>
<reference evidence="3" key="1">
    <citation type="journal article" date="2019" name="Int. J. Syst. Evol. Microbiol.">
        <title>The Global Catalogue of Microorganisms (GCM) 10K type strain sequencing project: providing services to taxonomists for standard genome sequencing and annotation.</title>
        <authorList>
            <consortium name="The Broad Institute Genomics Platform"/>
            <consortium name="The Broad Institute Genome Sequencing Center for Infectious Disease"/>
            <person name="Wu L."/>
            <person name="Ma J."/>
        </authorList>
    </citation>
    <scope>NUCLEOTIDE SEQUENCE [LARGE SCALE GENOMIC DNA]</scope>
    <source>
        <strain evidence="3">JCM 13249</strain>
    </source>
</reference>
<evidence type="ECO:0000313" key="2">
    <source>
        <dbReference type="EMBL" id="GAA1765788.1"/>
    </source>
</evidence>
<dbReference type="PROSITE" id="PS51534">
    <property type="entry name" value="SEFIR"/>
    <property type="match status" value="1"/>
</dbReference>
<accession>A0ABP4X2D1</accession>
<sequence length="480" mass="50541">MDGVRAPVRVFLSYAQESAGHVAAVRQLWELLRRLGVDARVALPGPTDGRDWALWTQHEIRSADVVLVIASPAYASRAAAEASFIRELLYRNLPAGKSKFRPLVLPGRSVTELPDWFGPTIAQHTRLRVLDSAAVASLVSDLTGAPPAPGHHEVSLRVSVSGDDVYSRVELAGTVISERVVPLPWGFDDFWQTLTLPAEQATAKQISAGRRLGRCLFDEDSLTTIKGLAGTGVLDVVVECDDDAIDWPFELIRLPDDRVLATIPGVRMTRRSHGVRAPVMSPTPGPLKILVVVPGDVPVRSPDQWAGLVRTQVRLLAATTVTELAQALAIDAYHVLHLADSATDGFGLADLAGLVRVQRAAGRTLPLVVLAGATAGVPAALGLLRAGADRVVTLQAPASPAYTVGLYTAFYRHLTAHNAPVAAALGASRAQLGTGAAAVPEFGLATLVAAAGDRPLCDPIAPPVPLLGGLALAAVATRSE</sequence>
<dbReference type="InterPro" id="IPR000157">
    <property type="entry name" value="TIR_dom"/>
</dbReference>
<comment type="caution">
    <text evidence="2">The sequence shown here is derived from an EMBL/GenBank/DDBJ whole genome shotgun (WGS) entry which is preliminary data.</text>
</comment>
<evidence type="ECO:0000313" key="3">
    <source>
        <dbReference type="Proteomes" id="UP001500655"/>
    </source>
</evidence>
<name>A0ABP4X2D1_9ACTN</name>
<protein>
    <recommendedName>
        <fullName evidence="1">SEFIR domain-containing protein</fullName>
    </recommendedName>
</protein>
<evidence type="ECO:0000259" key="1">
    <source>
        <dbReference type="PROSITE" id="PS51534"/>
    </source>
</evidence>